<dbReference type="Gene3D" id="3.30.70.250">
    <property type="entry name" value="Malonyl-CoA ACP transacylase, ACP-binding"/>
    <property type="match status" value="1"/>
</dbReference>
<evidence type="ECO:0000256" key="2">
    <source>
        <dbReference type="ARBA" id="ARBA00022450"/>
    </source>
</evidence>
<dbReference type="SMART" id="SM00825">
    <property type="entry name" value="PKS_KS"/>
    <property type="match status" value="1"/>
</dbReference>
<dbReference type="Gene3D" id="3.90.470.20">
    <property type="entry name" value="4'-phosphopantetheinyl transferase domain"/>
    <property type="match status" value="2"/>
</dbReference>
<keyword evidence="3" id="KW-0597">Phosphoprotein</keyword>
<evidence type="ECO:0000256" key="4">
    <source>
        <dbReference type="ARBA" id="ARBA00022679"/>
    </source>
</evidence>
<feature type="domain" description="Ketosynthase family 3 (KS3)" evidence="6">
    <location>
        <begin position="2"/>
        <end position="456"/>
    </location>
</feature>
<dbReference type="InterPro" id="IPR018201">
    <property type="entry name" value="Ketoacyl_synth_AS"/>
</dbReference>
<gene>
    <name evidence="7" type="ORF">V3330_01740</name>
</gene>
<dbReference type="InterPro" id="IPR014043">
    <property type="entry name" value="Acyl_transferase_dom"/>
</dbReference>
<dbReference type="GO" id="GO:0000287">
    <property type="term" value="F:magnesium ion binding"/>
    <property type="evidence" value="ECO:0007669"/>
    <property type="project" value="InterPro"/>
</dbReference>
<evidence type="ECO:0000256" key="5">
    <source>
        <dbReference type="SAM" id="MobiDB-lite"/>
    </source>
</evidence>
<dbReference type="Pfam" id="PF00109">
    <property type="entry name" value="ketoacyl-synt"/>
    <property type="match status" value="1"/>
</dbReference>
<dbReference type="Gene3D" id="3.10.129.110">
    <property type="entry name" value="Polyketide synthase dehydratase"/>
    <property type="match status" value="1"/>
</dbReference>
<name>A0AAW9R9J8_9GAMM</name>
<dbReference type="InterPro" id="IPR042104">
    <property type="entry name" value="PKS_dehydratase_sf"/>
</dbReference>
<dbReference type="InterPro" id="IPR016036">
    <property type="entry name" value="Malonyl_transacylase_ACP-bd"/>
</dbReference>
<dbReference type="InterPro" id="IPR001227">
    <property type="entry name" value="Ac_transferase_dom_sf"/>
</dbReference>
<dbReference type="RefSeq" id="WP_354693653.1">
    <property type="nucleotide sequence ID" value="NZ_JAZHOG010000001.1"/>
</dbReference>
<dbReference type="Gene3D" id="3.40.366.10">
    <property type="entry name" value="Malonyl-Coenzyme A Acyl Carrier Protein, domain 2"/>
    <property type="match status" value="1"/>
</dbReference>
<evidence type="ECO:0000313" key="8">
    <source>
        <dbReference type="Proteomes" id="UP001359886"/>
    </source>
</evidence>
<keyword evidence="4" id="KW-0808">Transferase</keyword>
<evidence type="ECO:0000313" key="7">
    <source>
        <dbReference type="EMBL" id="MEJ8566333.1"/>
    </source>
</evidence>
<dbReference type="PANTHER" id="PTHR43775">
    <property type="entry name" value="FATTY ACID SYNTHASE"/>
    <property type="match status" value="1"/>
</dbReference>
<dbReference type="GO" id="GO:0008897">
    <property type="term" value="F:holo-[acyl-carrier-protein] synthase activity"/>
    <property type="evidence" value="ECO:0007669"/>
    <property type="project" value="InterPro"/>
</dbReference>
<organism evidence="7 8">
    <name type="scientific">Elongatibacter sediminis</name>
    <dbReference type="NCBI Taxonomy" id="3119006"/>
    <lineage>
        <taxon>Bacteria</taxon>
        <taxon>Pseudomonadati</taxon>
        <taxon>Pseudomonadota</taxon>
        <taxon>Gammaproteobacteria</taxon>
        <taxon>Chromatiales</taxon>
        <taxon>Wenzhouxiangellaceae</taxon>
        <taxon>Elongatibacter</taxon>
    </lineage>
</organism>
<dbReference type="InterPro" id="IPR050091">
    <property type="entry name" value="PKS_NRPS_Biosynth_Enz"/>
</dbReference>
<dbReference type="InterPro" id="IPR016035">
    <property type="entry name" value="Acyl_Trfase/lysoPLipase"/>
</dbReference>
<dbReference type="SUPFAM" id="SSF55048">
    <property type="entry name" value="Probable ACP-binding domain of malonyl-CoA ACP transacylase"/>
    <property type="match status" value="1"/>
</dbReference>
<dbReference type="InterPro" id="IPR037143">
    <property type="entry name" value="4-PPantetheinyl_Trfase_dom_sf"/>
</dbReference>
<dbReference type="Pfam" id="PF01648">
    <property type="entry name" value="ACPS"/>
    <property type="match status" value="1"/>
</dbReference>
<evidence type="ECO:0000256" key="1">
    <source>
        <dbReference type="ARBA" id="ARBA00005194"/>
    </source>
</evidence>
<evidence type="ECO:0000256" key="3">
    <source>
        <dbReference type="ARBA" id="ARBA00022553"/>
    </source>
</evidence>
<keyword evidence="2" id="KW-0596">Phosphopantetheine</keyword>
<dbReference type="Pfam" id="PF02801">
    <property type="entry name" value="Ketoacyl-synt_C"/>
    <property type="match status" value="1"/>
</dbReference>
<dbReference type="PROSITE" id="PS00606">
    <property type="entry name" value="KS3_1"/>
    <property type="match status" value="1"/>
</dbReference>
<dbReference type="GO" id="GO:0004315">
    <property type="term" value="F:3-oxoacyl-[acyl-carrier-protein] synthase activity"/>
    <property type="evidence" value="ECO:0007669"/>
    <property type="project" value="InterPro"/>
</dbReference>
<dbReference type="PROSITE" id="PS52004">
    <property type="entry name" value="KS3_2"/>
    <property type="match status" value="1"/>
</dbReference>
<comment type="pathway">
    <text evidence="1">Lipid metabolism; fatty acid biosynthesis.</text>
</comment>
<dbReference type="GO" id="GO:0006633">
    <property type="term" value="P:fatty acid biosynthetic process"/>
    <property type="evidence" value="ECO:0007669"/>
    <property type="project" value="InterPro"/>
</dbReference>
<proteinExistence type="predicted"/>
<dbReference type="SUPFAM" id="SSF53901">
    <property type="entry name" value="Thiolase-like"/>
    <property type="match status" value="1"/>
</dbReference>
<dbReference type="Gene3D" id="3.40.47.10">
    <property type="match status" value="1"/>
</dbReference>
<dbReference type="Proteomes" id="UP001359886">
    <property type="component" value="Unassembled WGS sequence"/>
</dbReference>
<evidence type="ECO:0000259" key="6">
    <source>
        <dbReference type="PROSITE" id="PS52004"/>
    </source>
</evidence>
<protein>
    <submittedName>
        <fullName evidence="7">Beta-ketoacyl synthase N-terminal-like domain-containing protein</fullName>
    </submittedName>
</protein>
<keyword evidence="8" id="KW-1185">Reference proteome</keyword>
<dbReference type="SMART" id="SM00827">
    <property type="entry name" value="PKS_AT"/>
    <property type="match status" value="1"/>
</dbReference>
<reference evidence="7 8" key="1">
    <citation type="submission" date="2024-02" db="EMBL/GenBank/DDBJ databases">
        <title>A novel Wenzhouxiangellaceae bacterium, isolated from coastal sediments.</title>
        <authorList>
            <person name="Du Z.-J."/>
            <person name="Ye Y.-Q."/>
            <person name="Zhang X.-Y."/>
        </authorList>
    </citation>
    <scope>NUCLEOTIDE SEQUENCE [LARGE SCALE GENOMIC DNA]</scope>
    <source>
        <strain evidence="7 8">CH-27</strain>
    </source>
</reference>
<feature type="compositionally biased region" description="Basic and acidic residues" evidence="5">
    <location>
        <begin position="872"/>
        <end position="883"/>
    </location>
</feature>
<accession>A0AAW9R9J8</accession>
<dbReference type="InterPro" id="IPR014030">
    <property type="entry name" value="Ketoacyl_synth_N"/>
</dbReference>
<comment type="caution">
    <text evidence="7">The sequence shown here is derived from an EMBL/GenBank/DDBJ whole genome shotgun (WGS) entry which is preliminary data.</text>
</comment>
<dbReference type="InterPro" id="IPR020841">
    <property type="entry name" value="PKS_Beta-ketoAc_synthase_dom"/>
</dbReference>
<dbReference type="InterPro" id="IPR016039">
    <property type="entry name" value="Thiolase-like"/>
</dbReference>
<dbReference type="SUPFAM" id="SSF56214">
    <property type="entry name" value="4'-phosphopantetheinyl transferase"/>
    <property type="match status" value="2"/>
</dbReference>
<dbReference type="InterPro" id="IPR008278">
    <property type="entry name" value="4-PPantetheinyl_Trfase_dom"/>
</dbReference>
<dbReference type="Pfam" id="PF00698">
    <property type="entry name" value="Acyl_transf_1"/>
    <property type="match status" value="1"/>
</dbReference>
<dbReference type="InterPro" id="IPR014031">
    <property type="entry name" value="Ketoacyl_synth_C"/>
</dbReference>
<feature type="region of interest" description="Disordered" evidence="5">
    <location>
        <begin position="867"/>
        <end position="891"/>
    </location>
</feature>
<dbReference type="SUPFAM" id="SSF52151">
    <property type="entry name" value="FabD/lysophospholipase-like"/>
    <property type="match status" value="1"/>
</dbReference>
<dbReference type="PANTHER" id="PTHR43775:SF37">
    <property type="entry name" value="SI:DKEY-61P9.11"/>
    <property type="match status" value="1"/>
</dbReference>
<dbReference type="GO" id="GO:0004312">
    <property type="term" value="F:fatty acid synthase activity"/>
    <property type="evidence" value="ECO:0007669"/>
    <property type="project" value="TreeGrafter"/>
</dbReference>
<dbReference type="EMBL" id="JAZHOG010000001">
    <property type="protein sequence ID" value="MEJ8566333.1"/>
    <property type="molecule type" value="Genomic_DNA"/>
</dbReference>
<dbReference type="CDD" id="cd00833">
    <property type="entry name" value="PKS"/>
    <property type="match status" value="1"/>
</dbReference>
<sequence length="1444" mass="156377">MSERIAIVGMAATFPGAPDLDRYLDNLRAGFDAIREAPTGRLDALFHDPESGRPDRLYCRRGGFLGETYDFDPGPWGIMPVAADSADPDQLITLDLAARALEDADIDPGQLAGGRSGIVLGRGGYLTPGMVRLEQFVRTTGQLELTLRSVLPEITADQLERIRERFQQTIGFRPDASIGLVPNLAASRVANRLDLHGPAYTVDAACASSLLAVDQACRELLSGRCDTMLAGGVHLCNDVSFWSVFTQLGALSRNECIRPFDRRADGLLIGEGGGLVVLRRLEDAERDGQPVHAVLRGVGIASDGRGTSVMSPRPEGQRRAIEQAWTNAELDPETVGFVEAHGTATPAGDQAELKTLAATFGPHGTGTRPALGSVKSMIGHTMPAAGIAGLIKAVLSVRNGEIYPSLHCDDPHPMLAETRFRIATECESWDQKTGPRRAGVSAFGFGGINAHVVLEEYNPADATVLVAPRPRARAPFFAAAADPTGVLARLAAGQPGGEGECRIAVFDPTPERLARAARIVERGQSWDGRGDVFFANNGLARQGGKIVFLFPGIEAEFEPRVERLARSLDLSAPEAAEVGDLKRQGRGVIMAGLILDRALREQGVLPDAIAGHSIGEWAGMVAADMVPAEAVEGFADRMLGLSVDFPDVVFAALGCGAQTVEGLLGDDGEVCISHDNCPHQSIVCGPEKPVRALVDKLRAEGILCQVLPFRSGFHAPFLEPQLARHRDVVDGLTLQRPAIPLWSATTAAPYPDATGPVRELANEHLVSPVRFRALIEALYADGFRVFIQTGPGSLSGFVEDTLRGRDHLAISAGSTRRDAVEQVQRVGAALWAHGYPARPRGLRATGTTVALRLGAPLVEPADLPVLGGPVREPGHSASDRTDRVTFPSADSPDPVLRELAATLDLLTDTQKDIQAQWLRYRSENPSGRQPDPTPARRESFELTRVLRLGLKEYPELIDHSFFRQPERWSGPAERFCVVPMTMHLELMIEAAEALVPGKRAVGIEGVRALRWLAVVPSAEVTVSARLEADSRVAVKVGEYSSGTVILADDYSPAPEAREAPAGCEGPAPIDGPELYGGRWMFHGPAYQSVAGFTGISEQGIVGTLRALPAKGSLLDGAGQLTGYWIVAHADRDRLAFPVKIDRIEFFGPALPTGAAVDCSVWVRDFGDPWVTADLEMLHGDRVWARISGWTDRRFQTDDALYQLLRYPERSLLAERRPGGWYLAREHWDQVASRELIARRFLSAGEYEQFQAQNPRRQRGWLLGRIAAKDAVRDLIWSRDDRPVFPVEVQVGNLESGAPVIEGPCGAGVQVSLAHKKDIAVAVVREGTAPGIDIERIEERERSFYDLAFEPEEQARIEAAAGTPDRRAEWMTRAWSAKEAFAKSTGAGLGGNPRSFEVTEIDGERIRVRGADDQPVRWIETVREDEYVVAVTCEMKNGEQAEAKA</sequence>